<gene>
    <name evidence="2" type="ORF">FA15DRAFT_666814</name>
</gene>
<feature type="compositionally biased region" description="Basic residues" evidence="1">
    <location>
        <begin position="48"/>
        <end position="59"/>
    </location>
</feature>
<feature type="region of interest" description="Disordered" evidence="1">
    <location>
        <begin position="1"/>
        <end position="59"/>
    </location>
</feature>
<accession>A0A5C3L2Z2</accession>
<proteinExistence type="predicted"/>
<evidence type="ECO:0000313" key="3">
    <source>
        <dbReference type="Proteomes" id="UP000307440"/>
    </source>
</evidence>
<dbReference type="Proteomes" id="UP000307440">
    <property type="component" value="Unassembled WGS sequence"/>
</dbReference>
<organism evidence="2 3">
    <name type="scientific">Coprinopsis marcescibilis</name>
    <name type="common">Agaric fungus</name>
    <name type="synonym">Psathyrella marcescibilis</name>
    <dbReference type="NCBI Taxonomy" id="230819"/>
    <lineage>
        <taxon>Eukaryota</taxon>
        <taxon>Fungi</taxon>
        <taxon>Dikarya</taxon>
        <taxon>Basidiomycota</taxon>
        <taxon>Agaricomycotina</taxon>
        <taxon>Agaricomycetes</taxon>
        <taxon>Agaricomycetidae</taxon>
        <taxon>Agaricales</taxon>
        <taxon>Agaricineae</taxon>
        <taxon>Psathyrellaceae</taxon>
        <taxon>Coprinopsis</taxon>
    </lineage>
</organism>
<feature type="compositionally biased region" description="Basic and acidic residues" evidence="1">
    <location>
        <begin position="20"/>
        <end position="32"/>
    </location>
</feature>
<evidence type="ECO:0000256" key="1">
    <source>
        <dbReference type="SAM" id="MobiDB-lite"/>
    </source>
</evidence>
<dbReference type="AlphaFoldDB" id="A0A5C3L2Z2"/>
<sequence length="59" mass="6711">MEVDAETVPKRISTHGPRNTRREAWRVSKGLEARPGLKGMNRQGGLSARRKAGRSKRRR</sequence>
<dbReference type="STRING" id="230819.A0A5C3L2Z2"/>
<evidence type="ECO:0000313" key="2">
    <source>
        <dbReference type="EMBL" id="TFK27078.1"/>
    </source>
</evidence>
<keyword evidence="3" id="KW-1185">Reference proteome</keyword>
<name>A0A5C3L2Z2_COPMA</name>
<protein>
    <submittedName>
        <fullName evidence="2">Uncharacterized protein</fullName>
    </submittedName>
</protein>
<reference evidence="2 3" key="1">
    <citation type="journal article" date="2019" name="Nat. Ecol. Evol.">
        <title>Megaphylogeny resolves global patterns of mushroom evolution.</title>
        <authorList>
            <person name="Varga T."/>
            <person name="Krizsan K."/>
            <person name="Foldi C."/>
            <person name="Dima B."/>
            <person name="Sanchez-Garcia M."/>
            <person name="Sanchez-Ramirez S."/>
            <person name="Szollosi G.J."/>
            <person name="Szarkandi J.G."/>
            <person name="Papp V."/>
            <person name="Albert L."/>
            <person name="Andreopoulos W."/>
            <person name="Angelini C."/>
            <person name="Antonin V."/>
            <person name="Barry K.W."/>
            <person name="Bougher N.L."/>
            <person name="Buchanan P."/>
            <person name="Buyck B."/>
            <person name="Bense V."/>
            <person name="Catcheside P."/>
            <person name="Chovatia M."/>
            <person name="Cooper J."/>
            <person name="Damon W."/>
            <person name="Desjardin D."/>
            <person name="Finy P."/>
            <person name="Geml J."/>
            <person name="Haridas S."/>
            <person name="Hughes K."/>
            <person name="Justo A."/>
            <person name="Karasinski D."/>
            <person name="Kautmanova I."/>
            <person name="Kiss B."/>
            <person name="Kocsube S."/>
            <person name="Kotiranta H."/>
            <person name="LaButti K.M."/>
            <person name="Lechner B.E."/>
            <person name="Liimatainen K."/>
            <person name="Lipzen A."/>
            <person name="Lukacs Z."/>
            <person name="Mihaltcheva S."/>
            <person name="Morgado L.N."/>
            <person name="Niskanen T."/>
            <person name="Noordeloos M.E."/>
            <person name="Ohm R.A."/>
            <person name="Ortiz-Santana B."/>
            <person name="Ovrebo C."/>
            <person name="Racz N."/>
            <person name="Riley R."/>
            <person name="Savchenko A."/>
            <person name="Shiryaev A."/>
            <person name="Soop K."/>
            <person name="Spirin V."/>
            <person name="Szebenyi C."/>
            <person name="Tomsovsky M."/>
            <person name="Tulloss R.E."/>
            <person name="Uehling J."/>
            <person name="Grigoriev I.V."/>
            <person name="Vagvolgyi C."/>
            <person name="Papp T."/>
            <person name="Martin F.M."/>
            <person name="Miettinen O."/>
            <person name="Hibbett D.S."/>
            <person name="Nagy L.G."/>
        </authorList>
    </citation>
    <scope>NUCLEOTIDE SEQUENCE [LARGE SCALE GENOMIC DNA]</scope>
    <source>
        <strain evidence="2 3">CBS 121175</strain>
    </source>
</reference>
<dbReference type="EMBL" id="ML210168">
    <property type="protein sequence ID" value="TFK27078.1"/>
    <property type="molecule type" value="Genomic_DNA"/>
</dbReference>